<dbReference type="Pfam" id="PF00069">
    <property type="entry name" value="Pkinase"/>
    <property type="match status" value="1"/>
</dbReference>
<dbReference type="InterPro" id="IPR000719">
    <property type="entry name" value="Prot_kinase_dom"/>
</dbReference>
<proteinExistence type="inferred from homology"/>
<evidence type="ECO:0000256" key="11">
    <source>
        <dbReference type="ARBA" id="ARBA00022842"/>
    </source>
</evidence>
<keyword evidence="9" id="KW-0221">Differentiation</keyword>
<keyword evidence="13" id="KW-0744">Spermatogenesis</keyword>
<dbReference type="GO" id="GO:0005737">
    <property type="term" value="C:cytoplasm"/>
    <property type="evidence" value="ECO:0007669"/>
    <property type="project" value="TreeGrafter"/>
</dbReference>
<keyword evidence="7 14" id="KW-0547">Nucleotide-binding</keyword>
<dbReference type="GO" id="GO:0035556">
    <property type="term" value="P:intracellular signal transduction"/>
    <property type="evidence" value="ECO:0007669"/>
    <property type="project" value="TreeGrafter"/>
</dbReference>
<evidence type="ECO:0000256" key="2">
    <source>
        <dbReference type="ARBA" id="ARBA00022473"/>
    </source>
</evidence>
<protein>
    <recommendedName>
        <fullName evidence="16">Protein kinase domain-containing protein</fullName>
    </recommendedName>
</protein>
<dbReference type="PROSITE" id="PS00107">
    <property type="entry name" value="PROTEIN_KINASE_ATP"/>
    <property type="match status" value="1"/>
</dbReference>
<keyword evidence="6" id="KW-0479">Metal-binding</keyword>
<keyword evidence="8" id="KW-0418">Kinase</keyword>
<feature type="binding site" evidence="14">
    <location>
        <position position="45"/>
    </location>
    <ligand>
        <name>ATP</name>
        <dbReference type="ChEBI" id="CHEBI:30616"/>
    </ligand>
</feature>
<dbReference type="AlphaFoldDB" id="A0AA89BSA1"/>
<evidence type="ECO:0000256" key="13">
    <source>
        <dbReference type="ARBA" id="ARBA00022871"/>
    </source>
</evidence>
<dbReference type="SMART" id="SM00220">
    <property type="entry name" value="S_TKc"/>
    <property type="match status" value="1"/>
</dbReference>
<dbReference type="GO" id="GO:0005524">
    <property type="term" value="F:ATP binding"/>
    <property type="evidence" value="ECO:0007669"/>
    <property type="project" value="UniProtKB-UniRule"/>
</dbReference>
<comment type="caution">
    <text evidence="17">The sequence shown here is derived from an EMBL/GenBank/DDBJ whole genome shotgun (WGS) entry which is preliminary data.</text>
</comment>
<evidence type="ECO:0000256" key="8">
    <source>
        <dbReference type="ARBA" id="ARBA00022777"/>
    </source>
</evidence>
<dbReference type="Gene3D" id="1.10.510.10">
    <property type="entry name" value="Transferase(Phosphotransferase) domain 1"/>
    <property type="match status" value="1"/>
</dbReference>
<dbReference type="SUPFAM" id="SSF56112">
    <property type="entry name" value="Protein kinase-like (PK-like)"/>
    <property type="match status" value="1"/>
</dbReference>
<evidence type="ECO:0000256" key="15">
    <source>
        <dbReference type="RuleBase" id="RU000304"/>
    </source>
</evidence>
<keyword evidence="10 14" id="KW-0067">ATP-binding</keyword>
<evidence type="ECO:0000256" key="4">
    <source>
        <dbReference type="ARBA" id="ARBA00022553"/>
    </source>
</evidence>
<feature type="domain" description="Protein kinase" evidence="16">
    <location>
        <begin position="16"/>
        <end position="270"/>
    </location>
</feature>
<dbReference type="GO" id="GO:0007283">
    <property type="term" value="P:spermatogenesis"/>
    <property type="evidence" value="ECO:0007669"/>
    <property type="project" value="UniProtKB-KW"/>
</dbReference>
<dbReference type="PROSITE" id="PS00108">
    <property type="entry name" value="PROTEIN_KINASE_ST"/>
    <property type="match status" value="1"/>
</dbReference>
<dbReference type="PROSITE" id="PS50011">
    <property type="entry name" value="PROTEIN_KINASE_DOM"/>
    <property type="match status" value="1"/>
</dbReference>
<gene>
    <name evidence="17" type="ORF">FSP39_018880</name>
</gene>
<evidence type="ECO:0000256" key="10">
    <source>
        <dbReference type="ARBA" id="ARBA00022840"/>
    </source>
</evidence>
<dbReference type="GO" id="GO:0000287">
    <property type="term" value="F:magnesium ion binding"/>
    <property type="evidence" value="ECO:0007669"/>
    <property type="project" value="UniProtKB-ARBA"/>
</dbReference>
<dbReference type="InterPro" id="IPR011009">
    <property type="entry name" value="Kinase-like_dom_sf"/>
</dbReference>
<evidence type="ECO:0000256" key="7">
    <source>
        <dbReference type="ARBA" id="ARBA00022741"/>
    </source>
</evidence>
<evidence type="ECO:0000256" key="6">
    <source>
        <dbReference type="ARBA" id="ARBA00022723"/>
    </source>
</evidence>
<evidence type="ECO:0000259" key="16">
    <source>
        <dbReference type="PROSITE" id="PS50011"/>
    </source>
</evidence>
<dbReference type="Proteomes" id="UP001186944">
    <property type="component" value="Unassembled WGS sequence"/>
</dbReference>
<keyword evidence="11" id="KW-0460">Magnesium</keyword>
<dbReference type="PANTHER" id="PTHR24346">
    <property type="entry name" value="MAP/MICROTUBULE AFFINITY-REGULATING KINASE"/>
    <property type="match status" value="1"/>
</dbReference>
<keyword evidence="2" id="KW-0217">Developmental protein</keyword>
<dbReference type="InterPro" id="IPR008271">
    <property type="entry name" value="Ser/Thr_kinase_AS"/>
</dbReference>
<evidence type="ECO:0000256" key="1">
    <source>
        <dbReference type="ARBA" id="ARBA00001946"/>
    </source>
</evidence>
<keyword evidence="5" id="KW-0808">Transferase</keyword>
<dbReference type="InterPro" id="IPR017441">
    <property type="entry name" value="Protein_kinase_ATP_BS"/>
</dbReference>
<dbReference type="CDD" id="cd14080">
    <property type="entry name" value="STKc_TSSK-like"/>
    <property type="match status" value="1"/>
</dbReference>
<evidence type="ECO:0000256" key="3">
    <source>
        <dbReference type="ARBA" id="ARBA00022527"/>
    </source>
</evidence>
<dbReference type="GO" id="GO:0050321">
    <property type="term" value="F:tau-protein kinase activity"/>
    <property type="evidence" value="ECO:0007669"/>
    <property type="project" value="TreeGrafter"/>
</dbReference>
<dbReference type="FunFam" id="1.10.510.10:FF:000658">
    <property type="entry name" value="Protein CBG12184"/>
    <property type="match status" value="1"/>
</dbReference>
<keyword evidence="3 15" id="KW-0723">Serine/threonine-protein kinase</keyword>
<name>A0AA89BSA1_PINIB</name>
<dbReference type="GO" id="GO:0030154">
    <property type="term" value="P:cell differentiation"/>
    <property type="evidence" value="ECO:0007669"/>
    <property type="project" value="UniProtKB-KW"/>
</dbReference>
<comment type="cofactor">
    <cofactor evidence="1">
        <name>Mg(2+)</name>
        <dbReference type="ChEBI" id="CHEBI:18420"/>
    </cofactor>
</comment>
<accession>A0AA89BSA1</accession>
<evidence type="ECO:0000256" key="12">
    <source>
        <dbReference type="ARBA" id="ARBA00022843"/>
    </source>
</evidence>
<evidence type="ECO:0000313" key="17">
    <source>
        <dbReference type="EMBL" id="KAK3093684.1"/>
    </source>
</evidence>
<evidence type="ECO:0000256" key="9">
    <source>
        <dbReference type="ARBA" id="ARBA00022782"/>
    </source>
</evidence>
<keyword evidence="12" id="KW-0832">Ubl conjugation</keyword>
<keyword evidence="4" id="KW-0597">Phosphoprotein</keyword>
<comment type="similarity">
    <text evidence="15">Belongs to the protein kinase superfamily.</text>
</comment>
<dbReference type="EMBL" id="VSWD01000009">
    <property type="protein sequence ID" value="KAK3093684.1"/>
    <property type="molecule type" value="Genomic_DNA"/>
</dbReference>
<evidence type="ECO:0000256" key="5">
    <source>
        <dbReference type="ARBA" id="ARBA00022679"/>
    </source>
</evidence>
<dbReference type="GO" id="GO:0000226">
    <property type="term" value="P:microtubule cytoskeleton organization"/>
    <property type="evidence" value="ECO:0007669"/>
    <property type="project" value="TreeGrafter"/>
</dbReference>
<reference evidence="17" key="1">
    <citation type="submission" date="2019-08" db="EMBL/GenBank/DDBJ databases">
        <title>The improved chromosome-level genome for the pearl oyster Pinctada fucata martensii using PacBio sequencing and Hi-C.</title>
        <authorList>
            <person name="Zheng Z."/>
        </authorList>
    </citation>
    <scope>NUCLEOTIDE SEQUENCE</scope>
    <source>
        <strain evidence="17">ZZ-2019</strain>
        <tissue evidence="17">Adductor muscle</tissue>
    </source>
</reference>
<dbReference type="PANTHER" id="PTHR24346:SF102">
    <property type="entry name" value="TESTIS-SPECIFIC SERINE_THREONINE-PROTEIN KINASE 1"/>
    <property type="match status" value="1"/>
</dbReference>
<evidence type="ECO:0000256" key="14">
    <source>
        <dbReference type="PROSITE-ProRule" id="PRU10141"/>
    </source>
</evidence>
<sequence>MSLVSDEDVELKKRGYTLGSTLGEGSYAKVKSGYSERSQRRVAIKIIDRKRTPKDFREKFLPRELKLHTNLDHPNVIKLFEIFEFHNRVYLIMEHAGHGDLLEYIKLRGALPDERAKTMFKQIVNAVEYLHQNSIVHRDLKCENLLLDTMSNIKVSDFGFCRSIEPGDLCKTYCGSAAYAAPEILQGIPYFGPMHDIWSIGVILYIMVCAAMPYDDSNIKKMVREQLERKVSFSKSKKVSPECKDLIYRILEVNSKRRLTIPQMMYHPWLKEPAKEAYNLPLRKEHATPRGNAGSFRCIKGRVRYRGKAKDPRKCQVLKYQFKIVFTLFAIFKELTECLDLLIKLFSCYRMSAFIEVYNKRRSRIKMGQGMGVGGSGPMEFARKC</sequence>
<dbReference type="FunFam" id="3.30.200.20:FF:000042">
    <property type="entry name" value="Aurora kinase A"/>
    <property type="match status" value="1"/>
</dbReference>
<evidence type="ECO:0000313" key="18">
    <source>
        <dbReference type="Proteomes" id="UP001186944"/>
    </source>
</evidence>
<keyword evidence="18" id="KW-1185">Reference proteome</keyword>
<organism evidence="17 18">
    <name type="scientific">Pinctada imbricata</name>
    <name type="common">Atlantic pearl-oyster</name>
    <name type="synonym">Pinctada martensii</name>
    <dbReference type="NCBI Taxonomy" id="66713"/>
    <lineage>
        <taxon>Eukaryota</taxon>
        <taxon>Metazoa</taxon>
        <taxon>Spiralia</taxon>
        <taxon>Lophotrochozoa</taxon>
        <taxon>Mollusca</taxon>
        <taxon>Bivalvia</taxon>
        <taxon>Autobranchia</taxon>
        <taxon>Pteriomorphia</taxon>
        <taxon>Pterioida</taxon>
        <taxon>Pterioidea</taxon>
        <taxon>Pteriidae</taxon>
        <taxon>Pinctada</taxon>
    </lineage>
</organism>